<gene>
    <name evidence="2" type="ORF">IPV69_18860</name>
</gene>
<keyword evidence="3" id="KW-1185">Reference proteome</keyword>
<protein>
    <recommendedName>
        <fullName evidence="4">Tetratricopeptide repeat protein</fullName>
    </recommendedName>
</protein>
<dbReference type="SUPFAM" id="SSF48452">
    <property type="entry name" value="TPR-like"/>
    <property type="match status" value="3"/>
</dbReference>
<evidence type="ECO:0000313" key="3">
    <source>
        <dbReference type="Proteomes" id="UP000593765"/>
    </source>
</evidence>
<accession>A0A7M2WRX6</accession>
<dbReference type="Proteomes" id="UP000593765">
    <property type="component" value="Chromosome"/>
</dbReference>
<dbReference type="PANTHER" id="PTHR12558:SF13">
    <property type="entry name" value="CELL DIVISION CYCLE PROTEIN 27 HOMOLOG"/>
    <property type="match status" value="1"/>
</dbReference>
<dbReference type="RefSeq" id="WP_206291273.1">
    <property type="nucleotide sequence ID" value="NZ_CP063458.1"/>
</dbReference>
<dbReference type="SMART" id="SM00028">
    <property type="entry name" value="TPR"/>
    <property type="match status" value="7"/>
</dbReference>
<dbReference type="AlphaFoldDB" id="A0A7M2WRX6"/>
<reference evidence="2 3" key="1">
    <citation type="submission" date="2020-10" db="EMBL/GenBank/DDBJ databases">
        <title>Wide distribution of Phycisphaera-like planctomycetes from WD2101 soil group in peatlands and genome analysis of the first cultivated representative.</title>
        <authorList>
            <person name="Dedysh S.N."/>
            <person name="Beletsky A.V."/>
            <person name="Ivanova A."/>
            <person name="Kulichevskaya I.S."/>
            <person name="Suzina N.E."/>
            <person name="Philippov D.A."/>
            <person name="Rakitin A.L."/>
            <person name="Mardanov A.V."/>
            <person name="Ravin N.V."/>
        </authorList>
    </citation>
    <scope>NUCLEOTIDE SEQUENCE [LARGE SCALE GENOMIC DNA]</scope>
    <source>
        <strain evidence="2 3">M1803</strain>
    </source>
</reference>
<evidence type="ECO:0008006" key="4">
    <source>
        <dbReference type="Google" id="ProtNLM"/>
    </source>
</evidence>
<dbReference type="PANTHER" id="PTHR12558">
    <property type="entry name" value="CELL DIVISION CYCLE 16,23,27"/>
    <property type="match status" value="1"/>
</dbReference>
<dbReference type="EMBL" id="CP063458">
    <property type="protein sequence ID" value="QOV88295.1"/>
    <property type="molecule type" value="Genomic_DNA"/>
</dbReference>
<name>A0A7M2WRX6_9BACT</name>
<dbReference type="Gene3D" id="1.25.40.10">
    <property type="entry name" value="Tetratricopeptide repeat domain"/>
    <property type="match status" value="2"/>
</dbReference>
<dbReference type="KEGG" id="hbs:IPV69_18860"/>
<sequence>MLAVLATLVATGECASAESLAEARKLYETGDYAACQDAAAKGVESNRWFEEWWLLKIRTELTTGKYADALKTFEAAHQIHTFSLPLKWIGVEVLRRSGRADEATGLLQSIRELAEAAPRRLEEVSSRVAAGRAMLATGADARVVLETYYDRAKKDDPTSAEPYFASGELSLAKFDYALAAEAFAGALKRAPDSPDAHLGLALAYQESDAERATAALTKSLELNPRHIDSLLFQADNLIDREGYQAAEDILAKVLEINPRHSRAWAYRAVLAHLAGDTTKEQTSRAEALSTWIANPEVDHLIGLKLSQKYRFAEGAAYQRRALEVAQNYQPANVQLCQDLLRLGKDEEGWKRAAAALEADPYNVVAYNLVSLNDVLSKYRILENAHFRLRMDGREADLYGDRALRLLTRARERLTKRYGVEIAGPVSVEVFPKQSDFAIRTFGLPGGSGFLGVCFGPVITINSPASRMARPANWEAVLWHEFCHSVTLGKTKNKMPRWLSEGISVYEERRENAAWGQSMTPEYRELILAGGATPVSQLSGAFLKPPSPMHLQFAYYESSMVVQYIADRFGENTIGKVLADLGDNVRINDALAKRTVPIDQLDANFDAWLKEQASKLGKPGTDWKRPEVALDAGSAEMAAWNKEHPNSFYGLLGEGRALLAEEKFAAAKTPLSKAIELYPTSGQAGGPYLLMAAVHRALKEPADERRMLEKHVALDADGIEPRLRLAELAEAAGDWPAVRVAAEQIIAINPLIPAPYRLLAKSANSIGDRRLAMESHRALLMLDPLGKAEHHYQLAKLLVEEKQLPAARNQIIRALEEAPRFREGHRLLLEIAAGMDREGAAPNTRPVPAQGATQPARSQ</sequence>
<dbReference type="InterPro" id="IPR019734">
    <property type="entry name" value="TPR_rpt"/>
</dbReference>
<proteinExistence type="predicted"/>
<dbReference type="InterPro" id="IPR011990">
    <property type="entry name" value="TPR-like_helical_dom_sf"/>
</dbReference>
<organism evidence="2 3">
    <name type="scientific">Humisphaera borealis</name>
    <dbReference type="NCBI Taxonomy" id="2807512"/>
    <lineage>
        <taxon>Bacteria</taxon>
        <taxon>Pseudomonadati</taxon>
        <taxon>Planctomycetota</taxon>
        <taxon>Phycisphaerae</taxon>
        <taxon>Tepidisphaerales</taxon>
        <taxon>Tepidisphaeraceae</taxon>
        <taxon>Humisphaera</taxon>
    </lineage>
</organism>
<evidence type="ECO:0000256" key="1">
    <source>
        <dbReference type="SAM" id="MobiDB-lite"/>
    </source>
</evidence>
<evidence type="ECO:0000313" key="2">
    <source>
        <dbReference type="EMBL" id="QOV88295.1"/>
    </source>
</evidence>
<feature type="region of interest" description="Disordered" evidence="1">
    <location>
        <begin position="837"/>
        <end position="858"/>
    </location>
</feature>